<dbReference type="EMBL" id="KZ613947">
    <property type="protein sequence ID" value="PMD38639.1"/>
    <property type="molecule type" value="Genomic_DNA"/>
</dbReference>
<dbReference type="SMART" id="SM00248">
    <property type="entry name" value="ANK"/>
    <property type="match status" value="2"/>
</dbReference>
<keyword evidence="2 3" id="KW-0040">ANK repeat</keyword>
<dbReference type="Gene3D" id="1.25.40.20">
    <property type="entry name" value="Ankyrin repeat-containing domain"/>
    <property type="match status" value="1"/>
</dbReference>
<feature type="repeat" description="ANK" evidence="3">
    <location>
        <begin position="301"/>
        <end position="333"/>
    </location>
</feature>
<dbReference type="Proteomes" id="UP000235786">
    <property type="component" value="Unassembled WGS sequence"/>
</dbReference>
<accession>A0A2J6RJF5</accession>
<name>A0A2J6RJF5_HYAVF</name>
<reference evidence="4 5" key="1">
    <citation type="submission" date="2016-04" db="EMBL/GenBank/DDBJ databases">
        <title>A degradative enzymes factory behind the ericoid mycorrhizal symbiosis.</title>
        <authorList>
            <consortium name="DOE Joint Genome Institute"/>
            <person name="Martino E."/>
            <person name="Morin E."/>
            <person name="Grelet G."/>
            <person name="Kuo A."/>
            <person name="Kohler A."/>
            <person name="Daghino S."/>
            <person name="Barry K."/>
            <person name="Choi C."/>
            <person name="Cichocki N."/>
            <person name="Clum A."/>
            <person name="Copeland A."/>
            <person name="Hainaut M."/>
            <person name="Haridas S."/>
            <person name="Labutti K."/>
            <person name="Lindquist E."/>
            <person name="Lipzen A."/>
            <person name="Khouja H.-R."/>
            <person name="Murat C."/>
            <person name="Ohm R."/>
            <person name="Olson A."/>
            <person name="Spatafora J."/>
            <person name="Veneault-Fourrey C."/>
            <person name="Henrissat B."/>
            <person name="Grigoriev I."/>
            <person name="Martin F."/>
            <person name="Perotto S."/>
        </authorList>
    </citation>
    <scope>NUCLEOTIDE SEQUENCE [LARGE SCALE GENOMIC DNA]</scope>
    <source>
        <strain evidence="4 5">F</strain>
    </source>
</reference>
<keyword evidence="1" id="KW-0677">Repeat</keyword>
<sequence length="705" mass="80126">MAEIIGTVASGIAIAQLAASIANSIVAIKGGWSQVQDAPAEVDNLMRQIDSLNLILQHIEQDQLQEDLPQLSSANLCVRQSLALCEEGAAELAALADELTAKIHGKQGWRKKLGSAKIVLRKADIKKLKSRMKNAIQLLSLSYQLHTNAMVRLQPEIIVARLSTHLTSITTIETTYSSHGQPESNDRDSRDLISRQYDSWTSSSSWMRFLIGQFEFRSSVKTHKGRERQEFYAKYKFPGLISTSQVECRGFRGLSGWCLNPKIYREMTSDFFTAVNDGNTSKVQQMLLEKKAMLTDRGSWDGGTALHVAAEKGNIEMCRLLLSHGADPIALDSDDETPLHRLMIRGGYLSFYRGLDLFELYQLLLNAGADEILIDNIEIFKDYRGPVNNLKYLQQQAYPPYHGTPLHLRLAGANNLLNRGWLNGPVIFETLLDNDGQINAEIAEWTNERGQTLLYLLWAYHATNLSMAEKELHLDNGLDLQGFETMEDISNDYFSLCRRLSCKLVSAGASVLSVDNEGNTLLTRMIDGFYATASRKPKYMFKIVNELTKYWLFALIESGVNLHEYGAWESCSLQKKDFRIYTHIYESHEDRGDDEEDEEDENTVPNRPDPWYTIFDIRLINFEYGPDPKDWIFWFSEPSDPFAGDFWAMIEGKEHWRSIEKGWFLDVDEYGFGGYWGWYFDEKATGSDEKVASVDALPMPGSWEF</sequence>
<dbReference type="PANTHER" id="PTHR24180">
    <property type="entry name" value="CYCLIN-DEPENDENT KINASE INHIBITOR 2C-RELATED"/>
    <property type="match status" value="1"/>
</dbReference>
<keyword evidence="5" id="KW-1185">Reference proteome</keyword>
<dbReference type="Pfam" id="PF12796">
    <property type="entry name" value="Ank_2"/>
    <property type="match status" value="1"/>
</dbReference>
<dbReference type="OrthoDB" id="3200163at2759"/>
<proteinExistence type="predicted"/>
<evidence type="ECO:0000256" key="2">
    <source>
        <dbReference type="ARBA" id="ARBA00023043"/>
    </source>
</evidence>
<dbReference type="PROSITE" id="PS50088">
    <property type="entry name" value="ANK_REPEAT"/>
    <property type="match status" value="1"/>
</dbReference>
<dbReference type="PANTHER" id="PTHR24180:SF45">
    <property type="entry name" value="POLY [ADP-RIBOSE] POLYMERASE TANKYRASE"/>
    <property type="match status" value="1"/>
</dbReference>
<evidence type="ECO:0000313" key="4">
    <source>
        <dbReference type="EMBL" id="PMD38639.1"/>
    </source>
</evidence>
<evidence type="ECO:0000256" key="1">
    <source>
        <dbReference type="ARBA" id="ARBA00022737"/>
    </source>
</evidence>
<dbReference type="SUPFAM" id="SSF48403">
    <property type="entry name" value="Ankyrin repeat"/>
    <property type="match status" value="1"/>
</dbReference>
<gene>
    <name evidence="4" type="ORF">L207DRAFT_634670</name>
</gene>
<dbReference type="PROSITE" id="PS50297">
    <property type="entry name" value="ANK_REP_REGION"/>
    <property type="match status" value="1"/>
</dbReference>
<organism evidence="4 5">
    <name type="scientific">Hyaloscypha variabilis (strain UAMH 11265 / GT02V1 / F)</name>
    <name type="common">Meliniomyces variabilis</name>
    <dbReference type="NCBI Taxonomy" id="1149755"/>
    <lineage>
        <taxon>Eukaryota</taxon>
        <taxon>Fungi</taxon>
        <taxon>Dikarya</taxon>
        <taxon>Ascomycota</taxon>
        <taxon>Pezizomycotina</taxon>
        <taxon>Leotiomycetes</taxon>
        <taxon>Helotiales</taxon>
        <taxon>Hyaloscyphaceae</taxon>
        <taxon>Hyaloscypha</taxon>
        <taxon>Hyaloscypha variabilis</taxon>
    </lineage>
</organism>
<evidence type="ECO:0000313" key="5">
    <source>
        <dbReference type="Proteomes" id="UP000235786"/>
    </source>
</evidence>
<evidence type="ECO:0000256" key="3">
    <source>
        <dbReference type="PROSITE-ProRule" id="PRU00023"/>
    </source>
</evidence>
<dbReference type="STRING" id="1149755.A0A2J6RJF5"/>
<protein>
    <submittedName>
        <fullName evidence="4">Ankyrin</fullName>
    </submittedName>
</protein>
<dbReference type="AlphaFoldDB" id="A0A2J6RJF5"/>
<dbReference type="InterPro" id="IPR051637">
    <property type="entry name" value="Ank_repeat_dom-contain_49"/>
</dbReference>
<dbReference type="InterPro" id="IPR036770">
    <property type="entry name" value="Ankyrin_rpt-contain_sf"/>
</dbReference>
<dbReference type="InterPro" id="IPR002110">
    <property type="entry name" value="Ankyrin_rpt"/>
</dbReference>